<feature type="transmembrane region" description="Helical" evidence="2">
    <location>
        <begin position="255"/>
        <end position="276"/>
    </location>
</feature>
<keyword evidence="4" id="KW-1185">Reference proteome</keyword>
<dbReference type="PANTHER" id="PTHR38937">
    <property type="entry name" value="MEMBRANE PROTEIN OF ER BODY-LIKE PROTEIN"/>
    <property type="match status" value="1"/>
</dbReference>
<proteinExistence type="predicted"/>
<feature type="transmembrane region" description="Helical" evidence="2">
    <location>
        <begin position="380"/>
        <end position="402"/>
    </location>
</feature>
<accession>A0ABC8L5J8</accession>
<dbReference type="PANTHER" id="PTHR38937:SF2">
    <property type="entry name" value="MEMBRANE PROTEIN OF ER BODY-LIKE PROTEIN ISOFORM X1"/>
    <property type="match status" value="1"/>
</dbReference>
<name>A0ABC8L5J8_ERUVS</name>
<feature type="transmembrane region" description="Helical" evidence="2">
    <location>
        <begin position="472"/>
        <end position="493"/>
    </location>
</feature>
<dbReference type="AlphaFoldDB" id="A0ABC8L5J8"/>
<evidence type="ECO:0000256" key="2">
    <source>
        <dbReference type="SAM" id="Phobius"/>
    </source>
</evidence>
<comment type="caution">
    <text evidence="3">The sequence shown here is derived from an EMBL/GenBank/DDBJ whole genome shotgun (WGS) entry which is preliminary data.</text>
</comment>
<feature type="transmembrane region" description="Helical" evidence="2">
    <location>
        <begin position="505"/>
        <end position="526"/>
    </location>
</feature>
<organism evidence="3 4">
    <name type="scientific">Eruca vesicaria subsp. sativa</name>
    <name type="common">Garden rocket</name>
    <name type="synonym">Eruca sativa</name>
    <dbReference type="NCBI Taxonomy" id="29727"/>
    <lineage>
        <taxon>Eukaryota</taxon>
        <taxon>Viridiplantae</taxon>
        <taxon>Streptophyta</taxon>
        <taxon>Embryophyta</taxon>
        <taxon>Tracheophyta</taxon>
        <taxon>Spermatophyta</taxon>
        <taxon>Magnoliopsida</taxon>
        <taxon>eudicotyledons</taxon>
        <taxon>Gunneridae</taxon>
        <taxon>Pentapetalae</taxon>
        <taxon>rosids</taxon>
        <taxon>malvids</taxon>
        <taxon>Brassicales</taxon>
        <taxon>Brassicaceae</taxon>
        <taxon>Brassiceae</taxon>
        <taxon>Eruca</taxon>
    </lineage>
</organism>
<evidence type="ECO:0000256" key="1">
    <source>
        <dbReference type="SAM" id="MobiDB-lite"/>
    </source>
</evidence>
<protein>
    <submittedName>
        <fullName evidence="3">Uncharacterized protein</fullName>
    </submittedName>
</protein>
<reference evidence="3 4" key="1">
    <citation type="submission" date="2022-03" db="EMBL/GenBank/DDBJ databases">
        <authorList>
            <person name="Macdonald S."/>
            <person name="Ahmed S."/>
            <person name="Newling K."/>
        </authorList>
    </citation>
    <scope>NUCLEOTIDE SEQUENCE [LARGE SCALE GENOMIC DNA]</scope>
</reference>
<feature type="transmembrane region" description="Helical" evidence="2">
    <location>
        <begin position="77"/>
        <end position="98"/>
    </location>
</feature>
<dbReference type="Proteomes" id="UP001642260">
    <property type="component" value="Unassembled WGS sequence"/>
</dbReference>
<keyword evidence="2" id="KW-0472">Membrane</keyword>
<feature type="transmembrane region" description="Helical" evidence="2">
    <location>
        <begin position="438"/>
        <end position="460"/>
    </location>
</feature>
<evidence type="ECO:0000313" key="3">
    <source>
        <dbReference type="EMBL" id="CAH8364020.1"/>
    </source>
</evidence>
<feature type="region of interest" description="Disordered" evidence="1">
    <location>
        <begin position="304"/>
        <end position="323"/>
    </location>
</feature>
<sequence>MDLKLEANKEHKQLVGEDDECWKNVDNKKSPEDMLNEIQMQKTHELYCSKCFHNITKTAKLFKKKREASSPYNEDKFIWWFVIVFSFKYPFIYLPWLYNNTPGDVTDIKGRLKPQHVSDVDDIPVPPSPPLLLPKSHTDKTLISAPNFPAEDVSKIQGNLKPQDPDIVEDDKPVLPPIKNKGDVTAIKGRLKPQHVSDVDDIHVPPSLPPLLPQPHTNVSEIQGNLKSHGSDVSPPIKNKGGCWVPLDKDFPSNIVLFLISLLLSLAILALCWSFISRTKGKKSESVANLPNMEILQNGEAQISTRKPGLSTPGNKTNGRSDTETKISPPFLWKHIVVLVQIVLQTELDILKSIVYGGLIESITSFGVVSSASASGTSTLHVISLGLANLFSGLCIIIYNLYGLVTSKPIYPYAKIGHMTDEKATDPYEELLGNRNNVILHCIVVVVSFIFFGVIPPLLYRFSYKITDNGRHYEAAIVIAASLVCVTSLSFAKAYAFGMDKIKTVAVYTGIAIGGSALSLIATQYVRDLLEMNEFLKLASDYP</sequence>
<keyword evidence="2" id="KW-1133">Transmembrane helix</keyword>
<gene>
    <name evidence="3" type="ORF">ERUC_LOCUS29776</name>
</gene>
<keyword evidence="2" id="KW-0812">Transmembrane</keyword>
<dbReference type="InterPro" id="IPR052843">
    <property type="entry name" value="ER_body_metal_sequester"/>
</dbReference>
<dbReference type="EMBL" id="CAKOAT010375154">
    <property type="protein sequence ID" value="CAH8364020.1"/>
    <property type="molecule type" value="Genomic_DNA"/>
</dbReference>
<evidence type="ECO:0000313" key="4">
    <source>
        <dbReference type="Proteomes" id="UP001642260"/>
    </source>
</evidence>